<reference evidence="2" key="1">
    <citation type="journal article" date="2020" name="Stud. Mycol.">
        <title>101 Dothideomycetes genomes: a test case for predicting lifestyles and emergence of pathogens.</title>
        <authorList>
            <person name="Haridas S."/>
            <person name="Albert R."/>
            <person name="Binder M."/>
            <person name="Bloem J."/>
            <person name="Labutti K."/>
            <person name="Salamov A."/>
            <person name="Andreopoulos B."/>
            <person name="Baker S."/>
            <person name="Barry K."/>
            <person name="Bills G."/>
            <person name="Bluhm B."/>
            <person name="Cannon C."/>
            <person name="Castanera R."/>
            <person name="Culley D."/>
            <person name="Daum C."/>
            <person name="Ezra D."/>
            <person name="Gonzalez J."/>
            <person name="Henrissat B."/>
            <person name="Kuo A."/>
            <person name="Liang C."/>
            <person name="Lipzen A."/>
            <person name="Lutzoni F."/>
            <person name="Magnuson J."/>
            <person name="Mondo S."/>
            <person name="Nolan M."/>
            <person name="Ohm R."/>
            <person name="Pangilinan J."/>
            <person name="Park H.-J."/>
            <person name="Ramirez L."/>
            <person name="Alfaro M."/>
            <person name="Sun H."/>
            <person name="Tritt A."/>
            <person name="Yoshinaga Y."/>
            <person name="Zwiers L.-H."/>
            <person name="Turgeon B."/>
            <person name="Goodwin S."/>
            <person name="Spatafora J."/>
            <person name="Crous P."/>
            <person name="Grigoriev I."/>
        </authorList>
    </citation>
    <scope>NUCLEOTIDE SEQUENCE</scope>
    <source>
        <strain evidence="2">CBS 122367</strain>
    </source>
</reference>
<feature type="region of interest" description="Disordered" evidence="1">
    <location>
        <begin position="121"/>
        <end position="143"/>
    </location>
</feature>
<evidence type="ECO:0000256" key="1">
    <source>
        <dbReference type="SAM" id="MobiDB-lite"/>
    </source>
</evidence>
<sequence length="263" mass="28996">MDAKAIEALVSTADLIAATLDSAPDSWRDHLQAVRTITTSLELTDSFPDDIRKQWQLSLISVFQRVAFADADHGGVPDIANWCLRQALNLLQVYPEDVDLLTLIGQSWLLRAQKPLSSIHHTEQSSCSSGGSQGPPLSSSEEQRRIVKATIEAEDRLHAAEYVEARGILLPAIEYLKHAVDAAISQDKLSGTLLSLAAEAYMSLGNVSSARTNGQHFHEALVYLRRATEIPNFELPLHLQQYVSFGPHDGQLTDSDTWTNTDR</sequence>
<gene>
    <name evidence="2" type="ORF">K458DRAFT_341694</name>
</gene>
<dbReference type="EMBL" id="MU005586">
    <property type="protein sequence ID" value="KAF2682817.1"/>
    <property type="molecule type" value="Genomic_DNA"/>
</dbReference>
<accession>A0A6G1IX39</accession>
<name>A0A6G1IX39_9PLEO</name>
<dbReference type="OrthoDB" id="5366687at2759"/>
<proteinExistence type="predicted"/>
<dbReference type="AlphaFoldDB" id="A0A6G1IX39"/>
<keyword evidence="3" id="KW-1185">Reference proteome</keyword>
<feature type="compositionally biased region" description="Low complexity" evidence="1">
    <location>
        <begin position="124"/>
        <end position="140"/>
    </location>
</feature>
<evidence type="ECO:0000313" key="2">
    <source>
        <dbReference type="EMBL" id="KAF2682817.1"/>
    </source>
</evidence>
<evidence type="ECO:0000313" key="3">
    <source>
        <dbReference type="Proteomes" id="UP000799291"/>
    </source>
</evidence>
<protein>
    <submittedName>
        <fullName evidence="2">Uncharacterized protein</fullName>
    </submittedName>
</protein>
<dbReference type="Proteomes" id="UP000799291">
    <property type="component" value="Unassembled WGS sequence"/>
</dbReference>
<organism evidence="2 3">
    <name type="scientific">Lentithecium fluviatile CBS 122367</name>
    <dbReference type="NCBI Taxonomy" id="1168545"/>
    <lineage>
        <taxon>Eukaryota</taxon>
        <taxon>Fungi</taxon>
        <taxon>Dikarya</taxon>
        <taxon>Ascomycota</taxon>
        <taxon>Pezizomycotina</taxon>
        <taxon>Dothideomycetes</taxon>
        <taxon>Pleosporomycetidae</taxon>
        <taxon>Pleosporales</taxon>
        <taxon>Massarineae</taxon>
        <taxon>Lentitheciaceae</taxon>
        <taxon>Lentithecium</taxon>
    </lineage>
</organism>